<protein>
    <recommendedName>
        <fullName evidence="1">HAT C-terminal dimerisation domain-containing protein</fullName>
    </recommendedName>
</protein>
<keyword evidence="3" id="KW-1185">Reference proteome</keyword>
<reference evidence="2 3" key="1">
    <citation type="submission" date="2017-11" db="EMBL/GenBank/DDBJ databases">
        <title>De-novo sequencing of pomegranate (Punica granatum L.) genome.</title>
        <authorList>
            <person name="Akparov Z."/>
            <person name="Amiraslanov A."/>
            <person name="Hajiyeva S."/>
            <person name="Abbasov M."/>
            <person name="Kaur K."/>
            <person name="Hamwieh A."/>
            <person name="Solovyev V."/>
            <person name="Salamov A."/>
            <person name="Braich B."/>
            <person name="Kosarev P."/>
            <person name="Mahmoud A."/>
            <person name="Hajiyev E."/>
            <person name="Babayeva S."/>
            <person name="Izzatullayeva V."/>
            <person name="Mammadov A."/>
            <person name="Mammadov A."/>
            <person name="Sharifova S."/>
            <person name="Ojaghi J."/>
            <person name="Eynullazada K."/>
            <person name="Bayramov B."/>
            <person name="Abdulazimova A."/>
            <person name="Shahmuradov I."/>
        </authorList>
    </citation>
    <scope>NUCLEOTIDE SEQUENCE [LARGE SCALE GENOMIC DNA]</scope>
    <source>
        <strain evidence="3">cv. AG2017</strain>
        <tissue evidence="2">Leaf</tissue>
    </source>
</reference>
<dbReference type="Pfam" id="PF05699">
    <property type="entry name" value="Dimer_Tnp_hAT"/>
    <property type="match status" value="1"/>
</dbReference>
<comment type="caution">
    <text evidence="2">The sequence shown here is derived from an EMBL/GenBank/DDBJ whole genome shotgun (WGS) entry which is preliminary data.</text>
</comment>
<accession>A0A2I0IEH9</accession>
<evidence type="ECO:0000259" key="1">
    <source>
        <dbReference type="Pfam" id="PF05699"/>
    </source>
</evidence>
<dbReference type="InterPro" id="IPR008906">
    <property type="entry name" value="HATC_C_dom"/>
</dbReference>
<dbReference type="Proteomes" id="UP000233551">
    <property type="component" value="Unassembled WGS sequence"/>
</dbReference>
<gene>
    <name evidence="2" type="ORF">CRG98_037214</name>
</gene>
<evidence type="ECO:0000313" key="3">
    <source>
        <dbReference type="Proteomes" id="UP000233551"/>
    </source>
</evidence>
<proteinExistence type="predicted"/>
<evidence type="ECO:0000313" key="2">
    <source>
        <dbReference type="EMBL" id="PKI42398.1"/>
    </source>
</evidence>
<dbReference type="GO" id="GO:0046983">
    <property type="term" value="F:protein dimerization activity"/>
    <property type="evidence" value="ECO:0007669"/>
    <property type="project" value="InterPro"/>
</dbReference>
<organism evidence="2 3">
    <name type="scientific">Punica granatum</name>
    <name type="common">Pomegranate</name>
    <dbReference type="NCBI Taxonomy" id="22663"/>
    <lineage>
        <taxon>Eukaryota</taxon>
        <taxon>Viridiplantae</taxon>
        <taxon>Streptophyta</taxon>
        <taxon>Embryophyta</taxon>
        <taxon>Tracheophyta</taxon>
        <taxon>Spermatophyta</taxon>
        <taxon>Magnoliopsida</taxon>
        <taxon>eudicotyledons</taxon>
        <taxon>Gunneridae</taxon>
        <taxon>Pentapetalae</taxon>
        <taxon>rosids</taxon>
        <taxon>malvids</taxon>
        <taxon>Myrtales</taxon>
        <taxon>Lythraceae</taxon>
        <taxon>Punica</taxon>
    </lineage>
</organism>
<name>A0A2I0IEH9_PUNGR</name>
<feature type="domain" description="HAT C-terminal dimerisation" evidence="1">
    <location>
        <begin position="5"/>
        <end position="53"/>
    </location>
</feature>
<sequence>MLNTSHPCKWWAYCGNDVPILMKYAIRILSQPCSGSAFKQSLNVFQSSHNEKQKRSALGASYHQRSLRMNMILTARFTASGDSDKQIDLTQLSRPNSIDMSISNDFLNEAGVPQLDVQPTQRYEQ</sequence>
<dbReference type="AlphaFoldDB" id="A0A2I0IEH9"/>
<dbReference type="EMBL" id="PGOL01003176">
    <property type="protein sequence ID" value="PKI42398.1"/>
    <property type="molecule type" value="Genomic_DNA"/>
</dbReference>